<feature type="repeat" description="TPR" evidence="1">
    <location>
        <begin position="47"/>
        <end position="80"/>
    </location>
</feature>
<dbReference type="SUPFAM" id="SSF48452">
    <property type="entry name" value="TPR-like"/>
    <property type="match status" value="1"/>
</dbReference>
<dbReference type="EMBL" id="CP058350">
    <property type="protein sequence ID" value="QLF71312.1"/>
    <property type="molecule type" value="Genomic_DNA"/>
</dbReference>
<keyword evidence="2" id="KW-0489">Methyltransferase</keyword>
<reference evidence="2 3" key="1">
    <citation type="submission" date="2020-06" db="EMBL/GenBank/DDBJ databases">
        <title>Genome sequence of Rhizobium sp strain ADMK78.</title>
        <authorList>
            <person name="Rahi P."/>
        </authorList>
    </citation>
    <scope>NUCLEOTIDE SEQUENCE [LARGE SCALE GENOMIC DNA]</scope>
    <source>
        <strain evidence="2 3">ADMK78</strain>
    </source>
</reference>
<dbReference type="CDD" id="cd02440">
    <property type="entry name" value="AdoMet_MTases"/>
    <property type="match status" value="1"/>
</dbReference>
<dbReference type="InterPro" id="IPR019734">
    <property type="entry name" value="TPR_rpt"/>
</dbReference>
<dbReference type="GO" id="GO:0008168">
    <property type="term" value="F:methyltransferase activity"/>
    <property type="evidence" value="ECO:0007669"/>
    <property type="project" value="UniProtKB-KW"/>
</dbReference>
<keyword evidence="2" id="KW-0808">Transferase</keyword>
<dbReference type="InterPro" id="IPR011990">
    <property type="entry name" value="TPR-like_helical_dom_sf"/>
</dbReference>
<dbReference type="Pfam" id="PF14559">
    <property type="entry name" value="TPR_19"/>
    <property type="match status" value="1"/>
</dbReference>
<evidence type="ECO:0000313" key="2">
    <source>
        <dbReference type="EMBL" id="QLF71312.1"/>
    </source>
</evidence>
<proteinExistence type="predicted"/>
<sequence length="313" mass="33812">MPPTQFFSGDMIADRRADYARMLAEGGDPVAAVELMEQALELVPDWAAGWLRLADYAERSGQPAKAVPALERVLMLDPEDIFGASLKLAVLGAAETPDSPPIRYVEALFDEFAERFDETLVDRLDYVVPQELTALILDHAASRSFACAVDLGCGTGLLGQEIRAKVTRLEGFDLSANMLSKAEEKGFYHHLARADLSLDLAASGLFEDGLVPGRADLVTAADVLMYLGDLSAPFALASALAAPGAFFAFSVEDAAADDGFVLRPSLRFAHSEIYVRDQLSAHGFTVIDVRRTTIRMDAGEPVFGILFLAERPA</sequence>
<dbReference type="RefSeq" id="WP_138285570.1">
    <property type="nucleotide sequence ID" value="NZ_CP058350.1"/>
</dbReference>
<keyword evidence="1" id="KW-0802">TPR repeat</keyword>
<evidence type="ECO:0000256" key="1">
    <source>
        <dbReference type="PROSITE-ProRule" id="PRU00339"/>
    </source>
</evidence>
<accession>A0ABX6QSY2</accession>
<dbReference type="PROSITE" id="PS50005">
    <property type="entry name" value="TPR"/>
    <property type="match status" value="1"/>
</dbReference>
<dbReference type="SUPFAM" id="SSF53335">
    <property type="entry name" value="S-adenosyl-L-methionine-dependent methyltransferases"/>
    <property type="match status" value="1"/>
</dbReference>
<dbReference type="Gene3D" id="1.25.40.10">
    <property type="entry name" value="Tetratricopeptide repeat domain"/>
    <property type="match status" value="1"/>
</dbReference>
<protein>
    <submittedName>
        <fullName evidence="2">Methyltransferase domain-containing protein</fullName>
    </submittedName>
</protein>
<name>A0ABX6QSY2_9HYPH</name>
<dbReference type="Pfam" id="PF13489">
    <property type="entry name" value="Methyltransf_23"/>
    <property type="match status" value="1"/>
</dbReference>
<dbReference type="InterPro" id="IPR029063">
    <property type="entry name" value="SAM-dependent_MTases_sf"/>
</dbReference>
<evidence type="ECO:0000313" key="3">
    <source>
        <dbReference type="Proteomes" id="UP000308530"/>
    </source>
</evidence>
<dbReference type="Gene3D" id="3.40.50.150">
    <property type="entry name" value="Vaccinia Virus protein VP39"/>
    <property type="match status" value="1"/>
</dbReference>
<dbReference type="GO" id="GO:0032259">
    <property type="term" value="P:methylation"/>
    <property type="evidence" value="ECO:0007669"/>
    <property type="project" value="UniProtKB-KW"/>
</dbReference>
<keyword evidence="3" id="KW-1185">Reference proteome</keyword>
<gene>
    <name evidence="2" type="ORF">FE840_006930</name>
</gene>
<organism evidence="2 3">
    <name type="scientific">Peteryoungia desertarenae</name>
    <dbReference type="NCBI Taxonomy" id="1813451"/>
    <lineage>
        <taxon>Bacteria</taxon>
        <taxon>Pseudomonadati</taxon>
        <taxon>Pseudomonadota</taxon>
        <taxon>Alphaproteobacteria</taxon>
        <taxon>Hyphomicrobiales</taxon>
        <taxon>Rhizobiaceae</taxon>
        <taxon>Peteryoungia</taxon>
    </lineage>
</organism>
<dbReference type="Proteomes" id="UP000308530">
    <property type="component" value="Chromosome"/>
</dbReference>